<evidence type="ECO:0000256" key="2">
    <source>
        <dbReference type="SAM" id="MobiDB-lite"/>
    </source>
</evidence>
<feature type="compositionally biased region" description="Low complexity" evidence="2">
    <location>
        <begin position="498"/>
        <end position="529"/>
    </location>
</feature>
<evidence type="ECO:0000259" key="3">
    <source>
        <dbReference type="Pfam" id="PF06458"/>
    </source>
</evidence>
<dbReference type="Pfam" id="PF06458">
    <property type="entry name" value="MucBP"/>
    <property type="match status" value="1"/>
</dbReference>
<dbReference type="InterPro" id="IPR036278">
    <property type="entry name" value="Sialidase_sf"/>
</dbReference>
<comment type="caution">
    <text evidence="5">The sequence shown here is derived from an EMBL/GenBank/DDBJ whole genome shotgun (WGS) entry which is preliminary data.</text>
</comment>
<dbReference type="Gene3D" id="3.10.20.320">
    <property type="entry name" value="Putative peptidoglycan bound protein (lpxtg motif)"/>
    <property type="match status" value="1"/>
</dbReference>
<accession>A0A0R1NU22</accession>
<dbReference type="Gene3D" id="2.120.10.10">
    <property type="match status" value="1"/>
</dbReference>
<dbReference type="PATRIC" id="fig|1423766.4.peg.962"/>
<keyword evidence="1" id="KW-0677">Repeat</keyword>
<reference evidence="5 6" key="1">
    <citation type="journal article" date="2015" name="Genome Announc.">
        <title>Expanding the biotechnology potential of lactobacilli through comparative genomics of 213 strains and associated genera.</title>
        <authorList>
            <person name="Sun Z."/>
            <person name="Harris H.M."/>
            <person name="McCann A."/>
            <person name="Guo C."/>
            <person name="Argimon S."/>
            <person name="Zhang W."/>
            <person name="Yang X."/>
            <person name="Jeffery I.B."/>
            <person name="Cooney J.C."/>
            <person name="Kagawa T.F."/>
            <person name="Liu W."/>
            <person name="Song Y."/>
            <person name="Salvetti E."/>
            <person name="Wrobel A."/>
            <person name="Rasinkangas P."/>
            <person name="Parkhill J."/>
            <person name="Rea M.C."/>
            <person name="O'Sullivan O."/>
            <person name="Ritari J."/>
            <person name="Douillard F.P."/>
            <person name="Paul Ross R."/>
            <person name="Yang R."/>
            <person name="Briner A.E."/>
            <person name="Felis G.E."/>
            <person name="de Vos W.M."/>
            <person name="Barrangou R."/>
            <person name="Klaenhammer T.R."/>
            <person name="Caufield P.W."/>
            <person name="Cui Y."/>
            <person name="Zhang H."/>
            <person name="O'Toole P.W."/>
        </authorList>
    </citation>
    <scope>NUCLEOTIDE SEQUENCE [LARGE SCALE GENOMIC DNA]</scope>
    <source>
        <strain evidence="5 6">DSM 19906</strain>
    </source>
</reference>
<gene>
    <name evidence="5" type="ORF">FC98_GL000943</name>
</gene>
<dbReference type="AlphaFoldDB" id="A0A0R1NU22"/>
<evidence type="ECO:0000313" key="6">
    <source>
        <dbReference type="Proteomes" id="UP000051439"/>
    </source>
</evidence>
<feature type="domain" description="DUF5776" evidence="4">
    <location>
        <begin position="542"/>
        <end position="605"/>
    </location>
</feature>
<name>A0A0R1NU22_9LACO</name>
<organism evidence="5 6">
    <name type="scientific">Lentilactobacillus kisonensis DSM 19906 = JCM 15041</name>
    <dbReference type="NCBI Taxonomy" id="1423766"/>
    <lineage>
        <taxon>Bacteria</taxon>
        <taxon>Bacillati</taxon>
        <taxon>Bacillota</taxon>
        <taxon>Bacilli</taxon>
        <taxon>Lactobacillales</taxon>
        <taxon>Lactobacillaceae</taxon>
        <taxon>Lentilactobacillus</taxon>
    </lineage>
</organism>
<feature type="domain" description="DUF5776" evidence="4">
    <location>
        <begin position="609"/>
        <end position="677"/>
    </location>
</feature>
<dbReference type="PANTHER" id="PTHR38792">
    <property type="entry name" value="BNR/ASP-BOX REPEAT DOMAIN PROTEIN (AFU_ORTHOLOGUE AFUA_7G06430)-RELATED"/>
    <property type="match status" value="1"/>
</dbReference>
<dbReference type="PANTHER" id="PTHR38792:SF3">
    <property type="entry name" value="BNR_ASP-BOX REPEAT DOMAIN PROTEIN (AFU_ORTHOLOGUE AFUA_7G06430)-RELATED"/>
    <property type="match status" value="1"/>
</dbReference>
<feature type="region of interest" description="Disordered" evidence="2">
    <location>
        <begin position="491"/>
        <end position="537"/>
    </location>
</feature>
<protein>
    <submittedName>
        <fullName evidence="5">MucBP domain protein</fullName>
    </submittedName>
</protein>
<sequence>MQNSVRNFTKWRGIAKLIGMVAILISFGIVSAKSVKADINTQATPMTALVYDSATKKASQNGGFLNNKNYGALSPRVIELKHQANAKDNGRLLLTFEQVITNNESKSGKHPVFPIYESDDNGQTWNHVTDVSEPQNVHKDWGMMNCPQLYELPQKIGDMDAGTIVLAGDATPNDLSNTDLQFFSSKDLGRGWNYMSSIAKGGQNPTNKMGDDPVWEPYLMVYNNKLICYYSDETDNSVKAGNQKIVHKTTNDGMNWSNAVDDVNYDKLASGQSERPGMPTIAQFQDGQFAMTFEHQGYAPKGISSVKFTKDPENWNATTEGYVVEPKEGAPYITTLNNGKVVFNDTAYDRIFVFNSADDMKQGIAHATPYDTQLGHSYNRQTLALANGQLMIANGGNWDGNNKIRVETLNVGDTAQQGKVIIHYVDQDGKSIAPDDSSATGIVGTGYDVTKLTQKSVSGYQLKAVTNGQQNLTGNFGADPINITVSYQAKQPVPAPDNNGGNNSTTTPTVTTPSTSSTSTSSTNSSSNSQPAKPTSEVTKVKPFMAYAKRAVYKYDQVTFTRSARESKVAKGTAMKVVAIAKSANGVKRYKLSDGTYVTAKASFVAPLYLTKNVKKLQVINKHGVYEYKGQTFAKKNRAKHIKRGTTLKVKKVVTHHLTTRYQLTNGNYVTGNAKFVR</sequence>
<keyword evidence="6" id="KW-1185">Reference proteome</keyword>
<dbReference type="EMBL" id="AZEB01000018">
    <property type="protein sequence ID" value="KRL21002.1"/>
    <property type="molecule type" value="Genomic_DNA"/>
</dbReference>
<evidence type="ECO:0000313" key="5">
    <source>
        <dbReference type="EMBL" id="KRL21002.1"/>
    </source>
</evidence>
<dbReference type="InterPro" id="IPR009459">
    <property type="entry name" value="MucBP_dom"/>
</dbReference>
<dbReference type="Pfam" id="PF19087">
    <property type="entry name" value="DUF5776"/>
    <property type="match status" value="2"/>
</dbReference>
<dbReference type="InterPro" id="IPR044081">
    <property type="entry name" value="DUF5776"/>
</dbReference>
<dbReference type="SUPFAM" id="SSF50939">
    <property type="entry name" value="Sialidases"/>
    <property type="match status" value="1"/>
</dbReference>
<dbReference type="Proteomes" id="UP000051439">
    <property type="component" value="Unassembled WGS sequence"/>
</dbReference>
<evidence type="ECO:0000259" key="4">
    <source>
        <dbReference type="Pfam" id="PF19087"/>
    </source>
</evidence>
<dbReference type="RefSeq" id="WP_054655596.1">
    <property type="nucleotide sequence ID" value="NZ_AZEB01000018.1"/>
</dbReference>
<dbReference type="CDD" id="cd15482">
    <property type="entry name" value="Sialidase_non-viral"/>
    <property type="match status" value="1"/>
</dbReference>
<evidence type="ECO:0000256" key="1">
    <source>
        <dbReference type="ARBA" id="ARBA00022737"/>
    </source>
</evidence>
<proteinExistence type="predicted"/>
<feature type="domain" description="MucBP" evidence="3">
    <location>
        <begin position="419"/>
        <end position="488"/>
    </location>
</feature>